<dbReference type="CDD" id="cd01106">
    <property type="entry name" value="HTH_TipAL-Mta"/>
    <property type="match status" value="1"/>
</dbReference>
<protein>
    <submittedName>
        <fullName evidence="3">MerR family transcriptional regulator</fullName>
    </submittedName>
</protein>
<dbReference type="SMART" id="SM00422">
    <property type="entry name" value="HTH_MERR"/>
    <property type="match status" value="1"/>
</dbReference>
<dbReference type="GO" id="GO:0003677">
    <property type="term" value="F:DNA binding"/>
    <property type="evidence" value="ECO:0007669"/>
    <property type="project" value="UniProtKB-KW"/>
</dbReference>
<dbReference type="OrthoDB" id="1894615at2"/>
<proteinExistence type="predicted"/>
<dbReference type="AlphaFoldDB" id="A0A0B0IQU8"/>
<evidence type="ECO:0000313" key="4">
    <source>
        <dbReference type="Proteomes" id="UP000030832"/>
    </source>
</evidence>
<dbReference type="STRING" id="333138.LQ50_01840"/>
<comment type="caution">
    <text evidence="3">The sequence shown here is derived from an EMBL/GenBank/DDBJ whole genome shotgun (WGS) entry which is preliminary data.</text>
</comment>
<dbReference type="GO" id="GO:0003700">
    <property type="term" value="F:DNA-binding transcription factor activity"/>
    <property type="evidence" value="ECO:0007669"/>
    <property type="project" value="InterPro"/>
</dbReference>
<dbReference type="InterPro" id="IPR009061">
    <property type="entry name" value="DNA-bd_dom_put_sf"/>
</dbReference>
<dbReference type="PANTHER" id="PTHR30204:SF96">
    <property type="entry name" value="CHROMOSOME-ANCHORING PROTEIN RACA"/>
    <property type="match status" value="1"/>
</dbReference>
<keyword evidence="4" id="KW-1185">Reference proteome</keyword>
<gene>
    <name evidence="3" type="ORF">LQ50_01840</name>
</gene>
<dbReference type="SUPFAM" id="SSF46955">
    <property type="entry name" value="Putative DNA-binding domain"/>
    <property type="match status" value="1"/>
</dbReference>
<dbReference type="eggNOG" id="COG0789">
    <property type="taxonomic scope" value="Bacteria"/>
</dbReference>
<keyword evidence="1" id="KW-0238">DNA-binding</keyword>
<name>A0A0B0IQU8_9BACI</name>
<organism evidence="3 4">
    <name type="scientific">Halalkalibacter okhensis</name>
    <dbReference type="NCBI Taxonomy" id="333138"/>
    <lineage>
        <taxon>Bacteria</taxon>
        <taxon>Bacillati</taxon>
        <taxon>Bacillota</taxon>
        <taxon>Bacilli</taxon>
        <taxon>Bacillales</taxon>
        <taxon>Bacillaceae</taxon>
        <taxon>Halalkalibacter</taxon>
    </lineage>
</organism>
<dbReference type="PRINTS" id="PR00040">
    <property type="entry name" value="HTHMERR"/>
</dbReference>
<evidence type="ECO:0000256" key="1">
    <source>
        <dbReference type="ARBA" id="ARBA00023125"/>
    </source>
</evidence>
<sequence length="250" mass="29560">MISIKDVAKQTGVTVRTLRHYDEIGLLKPLGKTQGGHRLYGELEIKKLQQIQFLKTLRFSLQEIDEMLCNGTHDWYSSLQNQLIFVLKEKEKLEHMEQLLRGLMNEFTMNGETDLVPVQKLIRMYEDQSHQREEFLKKRFNQREQELLDLLPNVNRGDPDTMEWISLLAQIKRHMSKGIAAIEVQRIIRRMLEKEKELFEGEEAFANEIWNIRKSQEESTKAGFYPIEPEVIEFIEAATSYYLKENQTQK</sequence>
<feature type="domain" description="HTH merR-type" evidence="2">
    <location>
        <begin position="1"/>
        <end position="70"/>
    </location>
</feature>
<dbReference type="Gene3D" id="1.10.1660.10">
    <property type="match status" value="1"/>
</dbReference>
<dbReference type="EMBL" id="JRJU01000001">
    <property type="protein sequence ID" value="KHF42051.1"/>
    <property type="molecule type" value="Genomic_DNA"/>
</dbReference>
<dbReference type="PROSITE" id="PS50937">
    <property type="entry name" value="HTH_MERR_2"/>
    <property type="match status" value="1"/>
</dbReference>
<dbReference type="Pfam" id="PF00376">
    <property type="entry name" value="MerR"/>
    <property type="match status" value="1"/>
</dbReference>
<reference evidence="3 4" key="1">
    <citation type="submission" date="2014-09" db="EMBL/GenBank/DDBJ databases">
        <title>Genome sequencing and annotation of Bacillus Okhensis strain Kh10-101T.</title>
        <authorList>
            <person name="Prakash J.S."/>
        </authorList>
    </citation>
    <scope>NUCLEOTIDE SEQUENCE [LARGE SCALE GENOMIC DNA]</scope>
    <source>
        <strain evidence="4">Kh10-101T</strain>
    </source>
</reference>
<accession>A0A0B0IQU8</accession>
<dbReference type="PANTHER" id="PTHR30204">
    <property type="entry name" value="REDOX-CYCLING DRUG-SENSING TRANSCRIPTIONAL ACTIVATOR SOXR"/>
    <property type="match status" value="1"/>
</dbReference>
<dbReference type="InterPro" id="IPR000551">
    <property type="entry name" value="MerR-type_HTH_dom"/>
</dbReference>
<evidence type="ECO:0000259" key="2">
    <source>
        <dbReference type="PROSITE" id="PS50937"/>
    </source>
</evidence>
<dbReference type="RefSeq" id="WP_034625338.1">
    <property type="nucleotide sequence ID" value="NZ_JRJU01000001.1"/>
</dbReference>
<dbReference type="InterPro" id="IPR047057">
    <property type="entry name" value="MerR_fam"/>
</dbReference>
<dbReference type="Proteomes" id="UP000030832">
    <property type="component" value="Unassembled WGS sequence"/>
</dbReference>
<evidence type="ECO:0000313" key="3">
    <source>
        <dbReference type="EMBL" id="KHF42051.1"/>
    </source>
</evidence>